<comment type="caution">
    <text evidence="2">The sequence shown here is derived from an EMBL/GenBank/DDBJ whole genome shotgun (WGS) entry which is preliminary data.</text>
</comment>
<evidence type="ECO:0000313" key="2">
    <source>
        <dbReference type="EMBL" id="KAJ8042739.1"/>
    </source>
</evidence>
<feature type="region of interest" description="Disordered" evidence="1">
    <location>
        <begin position="26"/>
        <end position="84"/>
    </location>
</feature>
<keyword evidence="3" id="KW-1185">Reference proteome</keyword>
<name>A0A9Q1CDW8_HOLLE</name>
<reference evidence="2" key="1">
    <citation type="submission" date="2021-10" db="EMBL/GenBank/DDBJ databases">
        <title>Tropical sea cucumber genome reveals ecological adaptation and Cuvierian tubules defense mechanism.</title>
        <authorList>
            <person name="Chen T."/>
        </authorList>
    </citation>
    <scope>NUCLEOTIDE SEQUENCE</scope>
    <source>
        <strain evidence="2">Nanhai2018</strain>
        <tissue evidence="2">Muscle</tissue>
    </source>
</reference>
<dbReference type="Proteomes" id="UP001152320">
    <property type="component" value="Chromosome 4"/>
</dbReference>
<dbReference type="EMBL" id="JAIZAY010000004">
    <property type="protein sequence ID" value="KAJ8042739.1"/>
    <property type="molecule type" value="Genomic_DNA"/>
</dbReference>
<sequence length="140" mass="15594">MVDQLGTSKEKGSVAVLTRSPYKAMLEISEKEKADKESLKKKTMDDKKKKGPSPTAKACLKLKAQSRSKPKENANKVTTPPSQSQLIPTDWCCIYSIKPYSNTPDDGWVECITCKERARDECSGVDTDEDVFECDVCKPQ</sequence>
<protein>
    <submittedName>
        <fullName evidence="2">Uncharacterized protein</fullName>
    </submittedName>
</protein>
<organism evidence="2 3">
    <name type="scientific">Holothuria leucospilota</name>
    <name type="common">Black long sea cucumber</name>
    <name type="synonym">Mertensiothuria leucospilota</name>
    <dbReference type="NCBI Taxonomy" id="206669"/>
    <lineage>
        <taxon>Eukaryota</taxon>
        <taxon>Metazoa</taxon>
        <taxon>Echinodermata</taxon>
        <taxon>Eleutherozoa</taxon>
        <taxon>Echinozoa</taxon>
        <taxon>Holothuroidea</taxon>
        <taxon>Aspidochirotacea</taxon>
        <taxon>Aspidochirotida</taxon>
        <taxon>Holothuriidae</taxon>
        <taxon>Holothuria</taxon>
    </lineage>
</organism>
<gene>
    <name evidence="2" type="ORF">HOLleu_09582</name>
</gene>
<feature type="compositionally biased region" description="Basic and acidic residues" evidence="1">
    <location>
        <begin position="28"/>
        <end position="48"/>
    </location>
</feature>
<proteinExistence type="predicted"/>
<feature type="compositionally biased region" description="Polar residues" evidence="1">
    <location>
        <begin position="75"/>
        <end position="84"/>
    </location>
</feature>
<evidence type="ECO:0000313" key="3">
    <source>
        <dbReference type="Proteomes" id="UP001152320"/>
    </source>
</evidence>
<accession>A0A9Q1CDW8</accession>
<dbReference type="AlphaFoldDB" id="A0A9Q1CDW8"/>
<evidence type="ECO:0000256" key="1">
    <source>
        <dbReference type="SAM" id="MobiDB-lite"/>
    </source>
</evidence>